<gene>
    <name evidence="2" type="ORF">RJJ65_40910</name>
</gene>
<accession>A0AAJ2H1Q6</accession>
<dbReference type="EMBL" id="JAVLSF010001360">
    <property type="protein sequence ID" value="MDR9778911.1"/>
    <property type="molecule type" value="Genomic_DNA"/>
</dbReference>
<evidence type="ECO:0000313" key="3">
    <source>
        <dbReference type="Proteomes" id="UP001268610"/>
    </source>
</evidence>
<organism evidence="2 3">
    <name type="scientific">Rhizobium hidalgonense</name>
    <dbReference type="NCBI Taxonomy" id="1538159"/>
    <lineage>
        <taxon>Bacteria</taxon>
        <taxon>Pseudomonadati</taxon>
        <taxon>Pseudomonadota</taxon>
        <taxon>Alphaproteobacteria</taxon>
        <taxon>Hyphomicrobiales</taxon>
        <taxon>Rhizobiaceae</taxon>
        <taxon>Rhizobium/Agrobacterium group</taxon>
        <taxon>Rhizobium</taxon>
    </lineage>
</organism>
<proteinExistence type="predicted"/>
<dbReference type="Proteomes" id="UP001268610">
    <property type="component" value="Unassembled WGS sequence"/>
</dbReference>
<dbReference type="AlphaFoldDB" id="A0AAJ2H1Q6"/>
<feature type="region of interest" description="Disordered" evidence="1">
    <location>
        <begin position="1"/>
        <end position="26"/>
    </location>
</feature>
<evidence type="ECO:0000313" key="2">
    <source>
        <dbReference type="EMBL" id="MDR9778911.1"/>
    </source>
</evidence>
<sequence length="71" mass="7685">MTKPAQNIPLKSIAPNRQPSDQKASGQKLFAQLNQALRHLGQGMPALIIDPASLDANIDHGQQQLPTHVQP</sequence>
<feature type="compositionally biased region" description="Polar residues" evidence="1">
    <location>
        <begin position="15"/>
        <end position="25"/>
    </location>
</feature>
<dbReference type="RefSeq" id="WP_310866860.1">
    <property type="nucleotide sequence ID" value="NZ_JAVLSF010001360.1"/>
</dbReference>
<comment type="caution">
    <text evidence="2">The sequence shown here is derived from an EMBL/GenBank/DDBJ whole genome shotgun (WGS) entry which is preliminary data.</text>
</comment>
<feature type="non-terminal residue" evidence="2">
    <location>
        <position position="71"/>
    </location>
</feature>
<evidence type="ECO:0000256" key="1">
    <source>
        <dbReference type="SAM" id="MobiDB-lite"/>
    </source>
</evidence>
<reference evidence="2" key="1">
    <citation type="submission" date="2023-04" db="EMBL/GenBank/DDBJ databases">
        <title>Genomic characterization of faba bean (Vicia faba) microsymbionts in Mexican soils.</title>
        <authorList>
            <person name="Rivera Orduna F.N."/>
            <person name="Guevara-Luna J."/>
            <person name="Yan J."/>
            <person name="Arroyo-Herrera I."/>
            <person name="Li Y."/>
            <person name="Vasquez-Murrieta M.S."/>
            <person name="Wang E.T."/>
        </authorList>
    </citation>
    <scope>NUCLEOTIDE SEQUENCE</scope>
    <source>
        <strain evidence="2">CH26</strain>
    </source>
</reference>
<name>A0AAJ2H1Q6_9HYPH</name>
<protein>
    <submittedName>
        <fullName evidence="2">Uncharacterized protein</fullName>
    </submittedName>
</protein>